<accession>A0A6J6H091</accession>
<keyword evidence="1" id="KW-0963">Cytoplasm</keyword>
<dbReference type="AlphaFoldDB" id="A0A6J6H091"/>
<dbReference type="PANTHER" id="PTHR31760">
    <property type="entry name" value="S-ADENOSYL-L-METHIONINE-DEPENDENT METHYLTRANSFERASES SUPERFAMILY PROTEIN"/>
    <property type="match status" value="1"/>
</dbReference>
<dbReference type="HAMAP" id="MF_00074">
    <property type="entry name" value="16SrRNA_methyltr_G"/>
    <property type="match status" value="1"/>
</dbReference>
<gene>
    <name evidence="4" type="ORF">UFOPK1835_00683</name>
</gene>
<sequence>MDSSTGLQMALNRARRLGVLGPGPIEDHISHAGGFMAALEEVPVGSVIVDLGSGGGIPGLVIADARPDLRLVLLDALERRVALLEEAVEALGWDDRVIVLHARAEDVGRDPAWRGTVDAVTARLFGPPATVAECAAPLLRIGGVLIVSEPPEQTDRWPIDGLAEFGLEPADKSPAGMQVLRQVELCPDKYPRRVGIPAKRPRF</sequence>
<reference evidence="4" key="1">
    <citation type="submission" date="2020-05" db="EMBL/GenBank/DDBJ databases">
        <authorList>
            <person name="Chiriac C."/>
            <person name="Salcher M."/>
            <person name="Ghai R."/>
            <person name="Kavagutti S V."/>
        </authorList>
    </citation>
    <scope>NUCLEOTIDE SEQUENCE</scope>
</reference>
<keyword evidence="3" id="KW-0808">Transferase</keyword>
<dbReference type="InterPro" id="IPR003682">
    <property type="entry name" value="rRNA_ssu_MeTfrase_G"/>
</dbReference>
<dbReference type="Gene3D" id="3.40.50.150">
    <property type="entry name" value="Vaccinia Virus protein VP39"/>
    <property type="match status" value="1"/>
</dbReference>
<evidence type="ECO:0000256" key="3">
    <source>
        <dbReference type="ARBA" id="ARBA00022679"/>
    </source>
</evidence>
<dbReference type="EMBL" id="CAEZUP010000021">
    <property type="protein sequence ID" value="CAB4604724.1"/>
    <property type="molecule type" value="Genomic_DNA"/>
</dbReference>
<organism evidence="4">
    <name type="scientific">freshwater metagenome</name>
    <dbReference type="NCBI Taxonomy" id="449393"/>
    <lineage>
        <taxon>unclassified sequences</taxon>
        <taxon>metagenomes</taxon>
        <taxon>ecological metagenomes</taxon>
    </lineage>
</organism>
<protein>
    <submittedName>
        <fullName evidence="4">Unannotated protein</fullName>
    </submittedName>
</protein>
<dbReference type="GO" id="GO:0070043">
    <property type="term" value="F:rRNA (guanine-N7-)-methyltransferase activity"/>
    <property type="evidence" value="ECO:0007669"/>
    <property type="project" value="TreeGrafter"/>
</dbReference>
<dbReference type="InterPro" id="IPR029063">
    <property type="entry name" value="SAM-dependent_MTases_sf"/>
</dbReference>
<evidence type="ECO:0000313" key="4">
    <source>
        <dbReference type="EMBL" id="CAB4604724.1"/>
    </source>
</evidence>
<dbReference type="Pfam" id="PF02527">
    <property type="entry name" value="GidB"/>
    <property type="match status" value="1"/>
</dbReference>
<evidence type="ECO:0000256" key="2">
    <source>
        <dbReference type="ARBA" id="ARBA00022552"/>
    </source>
</evidence>
<dbReference type="PANTHER" id="PTHR31760:SF0">
    <property type="entry name" value="S-ADENOSYL-L-METHIONINE-DEPENDENT METHYLTRANSFERASES SUPERFAMILY PROTEIN"/>
    <property type="match status" value="1"/>
</dbReference>
<dbReference type="SUPFAM" id="SSF53335">
    <property type="entry name" value="S-adenosyl-L-methionine-dependent methyltransferases"/>
    <property type="match status" value="1"/>
</dbReference>
<keyword evidence="2" id="KW-0698">rRNA processing</keyword>
<proteinExistence type="inferred from homology"/>
<name>A0A6J6H091_9ZZZZ</name>
<dbReference type="CDD" id="cd02440">
    <property type="entry name" value="AdoMet_MTases"/>
    <property type="match status" value="1"/>
</dbReference>
<dbReference type="GO" id="GO:0005829">
    <property type="term" value="C:cytosol"/>
    <property type="evidence" value="ECO:0007669"/>
    <property type="project" value="TreeGrafter"/>
</dbReference>
<evidence type="ECO:0000256" key="1">
    <source>
        <dbReference type="ARBA" id="ARBA00022490"/>
    </source>
</evidence>